<dbReference type="EMBL" id="KQ947415">
    <property type="protein sequence ID" value="KUJ17021.1"/>
    <property type="molecule type" value="Genomic_DNA"/>
</dbReference>
<dbReference type="GO" id="GO:0006351">
    <property type="term" value="P:DNA-templated transcription"/>
    <property type="evidence" value="ECO:0007669"/>
    <property type="project" value="InterPro"/>
</dbReference>
<dbReference type="PANTHER" id="PTHR46910:SF13">
    <property type="entry name" value="SPECIFIC TRANSCRIPTION FACTOR, PUTATIVE (AFU_ORTHOLOGUE AFUA_4G06190)-RELATED"/>
    <property type="match status" value="1"/>
</dbReference>
<reference evidence="3 4" key="1">
    <citation type="submission" date="2015-10" db="EMBL/GenBank/DDBJ databases">
        <title>Full genome of DAOMC 229536 Phialocephala scopiformis, a fungal endophyte of spruce producing the potent anti-insectan compound rugulosin.</title>
        <authorList>
            <consortium name="DOE Joint Genome Institute"/>
            <person name="Walker A.K."/>
            <person name="Frasz S.L."/>
            <person name="Seifert K.A."/>
            <person name="Miller J.D."/>
            <person name="Mondo S.J."/>
            <person name="Labutti K."/>
            <person name="Lipzen A."/>
            <person name="Dockter R."/>
            <person name="Kennedy M."/>
            <person name="Grigoriev I.V."/>
            <person name="Spatafora J.W."/>
        </authorList>
    </citation>
    <scope>NUCLEOTIDE SEQUENCE [LARGE SCALE GENOMIC DNA]</scope>
    <source>
        <strain evidence="3 4">CBS 120377</strain>
    </source>
</reference>
<keyword evidence="1" id="KW-0539">Nucleus</keyword>
<dbReference type="KEGG" id="psco:LY89DRAFT_646140"/>
<dbReference type="Proteomes" id="UP000070700">
    <property type="component" value="Unassembled WGS sequence"/>
</dbReference>
<dbReference type="AlphaFoldDB" id="A0A194XA22"/>
<protein>
    <recommendedName>
        <fullName evidence="2">Xylanolytic transcriptional activator regulatory domain-containing protein</fullName>
    </recommendedName>
</protein>
<evidence type="ECO:0000313" key="4">
    <source>
        <dbReference type="Proteomes" id="UP000070700"/>
    </source>
</evidence>
<proteinExistence type="predicted"/>
<evidence type="ECO:0000259" key="2">
    <source>
        <dbReference type="SMART" id="SM00906"/>
    </source>
</evidence>
<dbReference type="GO" id="GO:0008270">
    <property type="term" value="F:zinc ion binding"/>
    <property type="evidence" value="ECO:0007669"/>
    <property type="project" value="InterPro"/>
</dbReference>
<organism evidence="3 4">
    <name type="scientific">Mollisia scopiformis</name>
    <name type="common">Conifer needle endophyte fungus</name>
    <name type="synonym">Phialocephala scopiformis</name>
    <dbReference type="NCBI Taxonomy" id="149040"/>
    <lineage>
        <taxon>Eukaryota</taxon>
        <taxon>Fungi</taxon>
        <taxon>Dikarya</taxon>
        <taxon>Ascomycota</taxon>
        <taxon>Pezizomycotina</taxon>
        <taxon>Leotiomycetes</taxon>
        <taxon>Helotiales</taxon>
        <taxon>Mollisiaceae</taxon>
        <taxon>Mollisia</taxon>
    </lineage>
</organism>
<dbReference type="RefSeq" id="XP_018071376.1">
    <property type="nucleotide sequence ID" value="XM_018211912.1"/>
</dbReference>
<dbReference type="SMART" id="SM00906">
    <property type="entry name" value="Fungal_trans"/>
    <property type="match status" value="1"/>
</dbReference>
<name>A0A194XA22_MOLSC</name>
<dbReference type="STRING" id="149040.A0A194XA22"/>
<evidence type="ECO:0000256" key="1">
    <source>
        <dbReference type="ARBA" id="ARBA00023242"/>
    </source>
</evidence>
<sequence length="617" mass="68955">MDDGTLVEGPGSGGGEQQVADQLPTIAHLPTENEGGSSLRFENLNLASDNLVARRSKPLLPLFCGPTNPSFCINVISMSLNETEGNWEYAASTRGRETLSILDGEIIVDREDETVEKEPTDQGLYTSLALLTASGNGLLLDPLQEFDTGRAVHLVQLYDDLVGVIHPFINADDQIRIVRGLCTGLVQDPRITGPTDSESAKMQMTQGDVNIIKMVLSIALLMEGKGQSSLATKLYESLRGDVESKMWSMAIEVNDLDLLILVSLYHFIKGDWRLAWRVTGTLTRIILEFGLHRRKVVLRIFDDPEEATKAVNTFWTIFVLDRQFSYALGLPKNLQDVDIDSDFPLPETAPYLKAMVEYCRLGARICDSLSNALSGQPRGVAEWKESLDFFQYRLNQWQERHIPQELHFVHENPSVWRIRHIRTLLYLRANHLRLLMMRPVLCCSNLYIVADAPSWTMAVNIACETTQILIELNTTTDIYQLQETQYNYFLVTALGVLLVVLARESQSSPSKVLQDVQIEQITLNEARKSLSTALDLLQTLAVFSIASRRQSLRASALCYRLGLLPMALSNDQIPTSNDMAFGLPVQDSFANTENFPGLIFPGVDSESFWVGLDLPSL</sequence>
<dbReference type="InParanoid" id="A0A194XA22"/>
<dbReference type="GO" id="GO:0003677">
    <property type="term" value="F:DNA binding"/>
    <property type="evidence" value="ECO:0007669"/>
    <property type="project" value="InterPro"/>
</dbReference>
<dbReference type="InterPro" id="IPR007219">
    <property type="entry name" value="XnlR_reg_dom"/>
</dbReference>
<dbReference type="CDD" id="cd12148">
    <property type="entry name" value="fungal_TF_MHR"/>
    <property type="match status" value="1"/>
</dbReference>
<keyword evidence="4" id="KW-1185">Reference proteome</keyword>
<feature type="domain" description="Xylanolytic transcriptional activator regulatory" evidence="2">
    <location>
        <begin position="275"/>
        <end position="350"/>
    </location>
</feature>
<dbReference type="OrthoDB" id="3597972at2759"/>
<accession>A0A194XA22</accession>
<dbReference type="Pfam" id="PF04082">
    <property type="entry name" value="Fungal_trans"/>
    <property type="match status" value="1"/>
</dbReference>
<dbReference type="PANTHER" id="PTHR46910">
    <property type="entry name" value="TRANSCRIPTION FACTOR PDR1"/>
    <property type="match status" value="1"/>
</dbReference>
<dbReference type="GeneID" id="28821638"/>
<evidence type="ECO:0000313" key="3">
    <source>
        <dbReference type="EMBL" id="KUJ17021.1"/>
    </source>
</evidence>
<dbReference type="InterPro" id="IPR050987">
    <property type="entry name" value="AtrR-like"/>
</dbReference>
<gene>
    <name evidence="3" type="ORF">LY89DRAFT_646140</name>
</gene>
<dbReference type="GO" id="GO:0003700">
    <property type="term" value="F:DNA-binding transcription factor activity"/>
    <property type="evidence" value="ECO:0007669"/>
    <property type="project" value="InterPro"/>
</dbReference>